<dbReference type="PANTHER" id="PTHR35580:SF1">
    <property type="entry name" value="PHYTASE-LIKE DOMAIN-CONTAINING PROTEIN"/>
    <property type="match status" value="1"/>
</dbReference>
<evidence type="ECO:0008006" key="4">
    <source>
        <dbReference type="Google" id="ProtNLM"/>
    </source>
</evidence>
<evidence type="ECO:0000313" key="2">
    <source>
        <dbReference type="EMBL" id="GAA4355480.1"/>
    </source>
</evidence>
<gene>
    <name evidence="2" type="ORF">GCM10023185_18350</name>
</gene>
<dbReference type="InterPro" id="IPR026444">
    <property type="entry name" value="Secre_tail"/>
</dbReference>
<dbReference type="Proteomes" id="UP001501153">
    <property type="component" value="Unassembled WGS sequence"/>
</dbReference>
<sequence length="576" mass="61418">MAVAAVLLSLASASAQALTFDRAMTCASGPNDNNSYGPGRMVFDGQGNQYVIGRFGGSVLLGSTILSVSPNVVGLFVAKLDAQGNYLWATQTDDNQDGYATALAVDAAGDVYVSGGFRAFSFRLRPGVIVYNSSTNMAEGFVAKLSGSTGQWSWVRRVGGTRDDYINVLAVTPAGDLYVAGNSESQVNSFGPGVPLNLPNRSIPGSGGSIYRDAYLAKLSPTGTWLWARHVGNGNPYLGTLEVDPQGELYFTGNFTDSVRFGSTRLFTRRLIGAPNPMSYDVFVAKGSDSGAWHWAVQGDPLVQQNQLRASGGISDGQGHLYFYGSFEGPAARFGSFTLPNQSLQRPPNPMSPLYTNDFYSDAFIARFNLATQTWDWAISRGGPYSEYTTHVAADLQGRLYASGVLSSAPLQGGYQELAQVDAGTGAWRHTQALQPLYGAFLFLDRQSRLHLSSAFYTSSATLGNFTLNAAGPNQLTGVLARMTAGPLAALAPISRRPGLELWPNPASETSTVKVNGPSPGQMVEVYDVLGRVITQCRMPANGPLNLPLLATMPSGVYMVCSAGESCRLFWNPSNP</sequence>
<dbReference type="EMBL" id="BAABGZ010000018">
    <property type="protein sequence ID" value="GAA4355480.1"/>
    <property type="molecule type" value="Genomic_DNA"/>
</dbReference>
<keyword evidence="1" id="KW-0732">Signal</keyword>
<dbReference type="PANTHER" id="PTHR35580">
    <property type="entry name" value="CELL SURFACE GLYCOPROTEIN (S-LAYER PROTEIN)-LIKE PROTEIN"/>
    <property type="match status" value="1"/>
</dbReference>
<proteinExistence type="predicted"/>
<dbReference type="InterPro" id="IPR052918">
    <property type="entry name" value="Motility_Chemotaxis_Reg"/>
</dbReference>
<keyword evidence="3" id="KW-1185">Reference proteome</keyword>
<name>A0ABP8IC18_9BACT</name>
<reference evidence="3" key="1">
    <citation type="journal article" date="2019" name="Int. J. Syst. Evol. Microbiol.">
        <title>The Global Catalogue of Microorganisms (GCM) 10K type strain sequencing project: providing services to taxonomists for standard genome sequencing and annotation.</title>
        <authorList>
            <consortium name="The Broad Institute Genomics Platform"/>
            <consortium name="The Broad Institute Genome Sequencing Center for Infectious Disease"/>
            <person name="Wu L."/>
            <person name="Ma J."/>
        </authorList>
    </citation>
    <scope>NUCLEOTIDE SEQUENCE [LARGE SCALE GENOMIC DNA]</scope>
    <source>
        <strain evidence="3">JCM 17923</strain>
    </source>
</reference>
<protein>
    <recommendedName>
        <fullName evidence="4">T9SS type A sorting domain-containing protein</fullName>
    </recommendedName>
</protein>
<dbReference type="SUPFAM" id="SSF63829">
    <property type="entry name" value="Calcium-dependent phosphotriesterase"/>
    <property type="match status" value="1"/>
</dbReference>
<dbReference type="NCBIfam" id="TIGR04183">
    <property type="entry name" value="Por_Secre_tail"/>
    <property type="match status" value="1"/>
</dbReference>
<evidence type="ECO:0000313" key="3">
    <source>
        <dbReference type="Proteomes" id="UP001501153"/>
    </source>
</evidence>
<feature type="signal peptide" evidence="1">
    <location>
        <begin position="1"/>
        <end position="17"/>
    </location>
</feature>
<comment type="caution">
    <text evidence="2">The sequence shown here is derived from an EMBL/GenBank/DDBJ whole genome shotgun (WGS) entry which is preliminary data.</text>
</comment>
<accession>A0ABP8IC18</accession>
<evidence type="ECO:0000256" key="1">
    <source>
        <dbReference type="SAM" id="SignalP"/>
    </source>
</evidence>
<organism evidence="2 3">
    <name type="scientific">Hymenobacter saemangeumensis</name>
    <dbReference type="NCBI Taxonomy" id="1084522"/>
    <lineage>
        <taxon>Bacteria</taxon>
        <taxon>Pseudomonadati</taxon>
        <taxon>Bacteroidota</taxon>
        <taxon>Cytophagia</taxon>
        <taxon>Cytophagales</taxon>
        <taxon>Hymenobacteraceae</taxon>
        <taxon>Hymenobacter</taxon>
    </lineage>
</organism>
<feature type="chain" id="PRO_5046772870" description="T9SS type A sorting domain-containing protein" evidence="1">
    <location>
        <begin position="18"/>
        <end position="576"/>
    </location>
</feature>